<evidence type="ECO:0000313" key="3">
    <source>
        <dbReference type="Proteomes" id="UP000005237"/>
    </source>
</evidence>
<name>A0A8R1EHL9_CAEJA</name>
<dbReference type="EnsemblMetazoa" id="CJA35098.1">
    <property type="protein sequence ID" value="CJA35098.1"/>
    <property type="gene ID" value="WBGene00210945"/>
</dbReference>
<dbReference type="AlphaFoldDB" id="A0A8R1EHL9"/>
<reference evidence="3" key="1">
    <citation type="submission" date="2010-08" db="EMBL/GenBank/DDBJ databases">
        <authorList>
            <consortium name="Caenorhabditis japonica Sequencing Consortium"/>
            <person name="Wilson R.K."/>
        </authorList>
    </citation>
    <scope>NUCLEOTIDE SEQUENCE [LARGE SCALE GENOMIC DNA]</scope>
    <source>
        <strain evidence="3">DF5081</strain>
    </source>
</reference>
<reference evidence="2" key="2">
    <citation type="submission" date="2022-06" db="UniProtKB">
        <authorList>
            <consortium name="EnsemblMetazoa"/>
        </authorList>
    </citation>
    <scope>IDENTIFICATION</scope>
    <source>
        <strain evidence="2">DF5081</strain>
    </source>
</reference>
<evidence type="ECO:0000313" key="2">
    <source>
        <dbReference type="EnsemblMetazoa" id="CJA35098.1"/>
    </source>
</evidence>
<evidence type="ECO:0000256" key="1">
    <source>
        <dbReference type="SAM" id="MobiDB-lite"/>
    </source>
</evidence>
<accession>A0A8R1EHL9</accession>
<sequence>MLVDGNAILFNDNSGWDRIEWFLMGEKIGRGWLFQQDNTFEKHNSQKLYREVRETQGRMDQNPTSDPDELDRVHAKKMRGRYQSQSHGD</sequence>
<protein>
    <submittedName>
        <fullName evidence="2">Uncharacterized protein</fullName>
    </submittedName>
</protein>
<proteinExistence type="predicted"/>
<feature type="region of interest" description="Disordered" evidence="1">
    <location>
        <begin position="52"/>
        <end position="89"/>
    </location>
</feature>
<organism evidence="2 3">
    <name type="scientific">Caenorhabditis japonica</name>
    <dbReference type="NCBI Taxonomy" id="281687"/>
    <lineage>
        <taxon>Eukaryota</taxon>
        <taxon>Metazoa</taxon>
        <taxon>Ecdysozoa</taxon>
        <taxon>Nematoda</taxon>
        <taxon>Chromadorea</taxon>
        <taxon>Rhabditida</taxon>
        <taxon>Rhabditina</taxon>
        <taxon>Rhabditomorpha</taxon>
        <taxon>Rhabditoidea</taxon>
        <taxon>Rhabditidae</taxon>
        <taxon>Peloderinae</taxon>
        <taxon>Caenorhabditis</taxon>
    </lineage>
</organism>
<dbReference type="Proteomes" id="UP000005237">
    <property type="component" value="Unassembled WGS sequence"/>
</dbReference>
<keyword evidence="3" id="KW-1185">Reference proteome</keyword>